<dbReference type="Proteomes" id="UP001060085">
    <property type="component" value="Linkage Group LG04"/>
</dbReference>
<comment type="caution">
    <text evidence="1">The sequence shown here is derived from an EMBL/GenBank/DDBJ whole genome shotgun (WGS) entry which is preliminary data.</text>
</comment>
<gene>
    <name evidence="1" type="ORF">M9H77_15700</name>
</gene>
<accession>A0ACC0AXV1</accession>
<dbReference type="EMBL" id="CM044704">
    <property type="protein sequence ID" value="KAI5665847.1"/>
    <property type="molecule type" value="Genomic_DNA"/>
</dbReference>
<reference evidence="2" key="1">
    <citation type="journal article" date="2023" name="Nat. Plants">
        <title>Single-cell RNA sequencing provides a high-resolution roadmap for understanding the multicellular compartmentation of specialized metabolism.</title>
        <authorList>
            <person name="Sun S."/>
            <person name="Shen X."/>
            <person name="Li Y."/>
            <person name="Li Y."/>
            <person name="Wang S."/>
            <person name="Li R."/>
            <person name="Zhang H."/>
            <person name="Shen G."/>
            <person name="Guo B."/>
            <person name="Wei J."/>
            <person name="Xu J."/>
            <person name="St-Pierre B."/>
            <person name="Chen S."/>
            <person name="Sun C."/>
        </authorList>
    </citation>
    <scope>NUCLEOTIDE SEQUENCE [LARGE SCALE GENOMIC DNA]</scope>
</reference>
<evidence type="ECO:0000313" key="2">
    <source>
        <dbReference type="Proteomes" id="UP001060085"/>
    </source>
</evidence>
<proteinExistence type="predicted"/>
<keyword evidence="2" id="KW-1185">Reference proteome</keyword>
<organism evidence="1 2">
    <name type="scientific">Catharanthus roseus</name>
    <name type="common">Madagascar periwinkle</name>
    <name type="synonym">Vinca rosea</name>
    <dbReference type="NCBI Taxonomy" id="4058"/>
    <lineage>
        <taxon>Eukaryota</taxon>
        <taxon>Viridiplantae</taxon>
        <taxon>Streptophyta</taxon>
        <taxon>Embryophyta</taxon>
        <taxon>Tracheophyta</taxon>
        <taxon>Spermatophyta</taxon>
        <taxon>Magnoliopsida</taxon>
        <taxon>eudicotyledons</taxon>
        <taxon>Gunneridae</taxon>
        <taxon>Pentapetalae</taxon>
        <taxon>asterids</taxon>
        <taxon>lamiids</taxon>
        <taxon>Gentianales</taxon>
        <taxon>Apocynaceae</taxon>
        <taxon>Rauvolfioideae</taxon>
        <taxon>Vinceae</taxon>
        <taxon>Catharanthinae</taxon>
        <taxon>Catharanthus</taxon>
    </lineage>
</organism>
<name>A0ACC0AXV1_CATRO</name>
<sequence>MIIPRFLLCQKYQTHKTRDHFEKMAKKSSLLIKICSVLMAFLFALSASVQVNDPDWYFWFPLYACGCIVNLKDLLKKSTKIIRPMAKLALFLGIFLFIKVVFEDLRDGVSGIWSVDMRERVVREKIGSGLVIGSMILQLNSPVGRGRKQKSAKYFEYGMAILVGIGYGLSFLFYRRHHKEMKF</sequence>
<evidence type="ECO:0000313" key="1">
    <source>
        <dbReference type="EMBL" id="KAI5665847.1"/>
    </source>
</evidence>
<protein>
    <submittedName>
        <fullName evidence="1">Uncharacterized protein</fullName>
    </submittedName>
</protein>